<gene>
    <name evidence="2" type="ORF">FHP29_18090</name>
</gene>
<dbReference type="Proteomes" id="UP000313231">
    <property type="component" value="Unassembled WGS sequence"/>
</dbReference>
<feature type="transmembrane region" description="Helical" evidence="1">
    <location>
        <begin position="40"/>
        <end position="57"/>
    </location>
</feature>
<reference evidence="2 3" key="1">
    <citation type="journal article" date="2016" name="Int. J. Syst. Evol. Microbiol.">
        <title>Nocardioides albidus sp. nov., an actinobacterium isolated from garden soil.</title>
        <authorList>
            <person name="Singh H."/>
            <person name="Du J."/>
            <person name="Trinh H."/>
            <person name="Won K."/>
            <person name="Yang J.E."/>
            <person name="Yin C."/>
            <person name="Kook M."/>
            <person name="Yi T.H."/>
        </authorList>
    </citation>
    <scope>NUCLEOTIDE SEQUENCE [LARGE SCALE GENOMIC DNA]</scope>
    <source>
        <strain evidence="2 3">CCTCC AB 2015297</strain>
    </source>
</reference>
<sequence length="113" mass="11815">MIFLLAFPIVAMVALAHRSLLLFAPSNVLIRRVRASRPTLSTVVAMVAIAAGLLVAVKVVSDAVAAGASGWLNLVVLVLAWDSFKVGWLAVGVALRIGLGAARRSMNSVLHTS</sequence>
<comment type="caution">
    <text evidence="2">The sequence shown here is derived from an EMBL/GenBank/DDBJ whole genome shotgun (WGS) entry which is preliminary data.</text>
</comment>
<dbReference type="EMBL" id="VDMP01000026">
    <property type="protein sequence ID" value="TNM37693.1"/>
    <property type="molecule type" value="Genomic_DNA"/>
</dbReference>
<name>A0A5C4VP88_9ACTN</name>
<dbReference type="RefSeq" id="WP_139624239.1">
    <property type="nucleotide sequence ID" value="NZ_VDMP01000026.1"/>
</dbReference>
<evidence type="ECO:0000313" key="2">
    <source>
        <dbReference type="EMBL" id="TNM37693.1"/>
    </source>
</evidence>
<feature type="transmembrane region" description="Helical" evidence="1">
    <location>
        <begin position="86"/>
        <end position="102"/>
    </location>
</feature>
<dbReference type="AlphaFoldDB" id="A0A5C4VP88"/>
<protein>
    <submittedName>
        <fullName evidence="2">Uncharacterized protein</fullName>
    </submittedName>
</protein>
<keyword evidence="1" id="KW-0472">Membrane</keyword>
<keyword evidence="1" id="KW-1133">Transmembrane helix</keyword>
<dbReference type="OrthoDB" id="4774131at2"/>
<evidence type="ECO:0000256" key="1">
    <source>
        <dbReference type="SAM" id="Phobius"/>
    </source>
</evidence>
<organism evidence="2 3">
    <name type="scientific">Nocardioides albidus</name>
    <dbReference type="NCBI Taxonomy" id="1517589"/>
    <lineage>
        <taxon>Bacteria</taxon>
        <taxon>Bacillati</taxon>
        <taxon>Actinomycetota</taxon>
        <taxon>Actinomycetes</taxon>
        <taxon>Propionibacteriales</taxon>
        <taxon>Nocardioidaceae</taxon>
        <taxon>Nocardioides</taxon>
    </lineage>
</organism>
<evidence type="ECO:0000313" key="3">
    <source>
        <dbReference type="Proteomes" id="UP000313231"/>
    </source>
</evidence>
<accession>A0A5C4VP88</accession>
<proteinExistence type="predicted"/>
<keyword evidence="1" id="KW-0812">Transmembrane</keyword>
<keyword evidence="3" id="KW-1185">Reference proteome</keyword>